<reference evidence="5 6" key="1">
    <citation type="journal article" date="2014" name="Genome Announc.">
        <title>Draft Genome Sequence of the Haloacid-Degrading Burkholderia caribensis Strain MBA4.</title>
        <authorList>
            <person name="Pan Y."/>
            <person name="Kong K.F."/>
            <person name="Tsang J.S."/>
        </authorList>
    </citation>
    <scope>NUCLEOTIDE SEQUENCE [LARGE SCALE GENOMIC DNA]</scope>
    <source>
        <strain evidence="5 6">MBA4</strain>
        <plasmid evidence="6">Plasmid</plasmid>
    </source>
</reference>
<proteinExistence type="predicted"/>
<dbReference type="Pfam" id="PF14525">
    <property type="entry name" value="AraC_binding_2"/>
    <property type="match status" value="1"/>
</dbReference>
<evidence type="ECO:0000313" key="6">
    <source>
        <dbReference type="Proteomes" id="UP000019146"/>
    </source>
</evidence>
<dbReference type="PANTHER" id="PTHR46796:SF6">
    <property type="entry name" value="ARAC SUBFAMILY"/>
    <property type="match status" value="1"/>
</dbReference>
<geneLocation type="plasmid" evidence="6"/>
<dbReference type="EMBL" id="CP012748">
    <property type="protein sequence ID" value="ALL71259.1"/>
    <property type="molecule type" value="Genomic_DNA"/>
</dbReference>
<dbReference type="GO" id="GO:0043565">
    <property type="term" value="F:sequence-specific DNA binding"/>
    <property type="evidence" value="ECO:0007669"/>
    <property type="project" value="InterPro"/>
</dbReference>
<dbReference type="InterPro" id="IPR020449">
    <property type="entry name" value="Tscrpt_reg_AraC-type_HTH"/>
</dbReference>
<dbReference type="SUPFAM" id="SSF46689">
    <property type="entry name" value="Homeodomain-like"/>
    <property type="match status" value="1"/>
</dbReference>
<evidence type="ECO:0000256" key="2">
    <source>
        <dbReference type="ARBA" id="ARBA00023125"/>
    </source>
</evidence>
<accession>A0A0P0RQE4</accession>
<dbReference type="InterPro" id="IPR009057">
    <property type="entry name" value="Homeodomain-like_sf"/>
</dbReference>
<sequence>MGRCDIMMFQRRPGRKDFAMPDSSAFRLPYAPTLYPMPSSGIDELKRSLDYIVMPGELLLDGQAGHDALRACRLTGGGVLATAHMGRQEVRHDNDHLRWLTGDDVVVLVALAGRGAVTQQGCTLPFAKGDVTFRRARVPSVARIEEPAHLLMIRLPIARFLGQAVSRHARFRPQRADAASGIVKSLHCFVDEVLPSFESMSPVTLAAAEAALVALLGAAYREAEEIAQRTGREAAPTVAQPLRWVQLTRFIEANLCDPELDVEACALALGVSKRYVHKLFEALDLQYGKYVLQQRLARCRDELINPLLAGLSIEQIAYRNGFNDAAHFSRRFRDAYGVSPREFRKRERLL</sequence>
<protein>
    <submittedName>
        <fullName evidence="5">Transcriptional regulator, AraC family</fullName>
    </submittedName>
</protein>
<dbReference type="AlphaFoldDB" id="A0A0P0RQE4"/>
<dbReference type="KEGG" id="bcai:K788_0001925"/>
<keyword evidence="2" id="KW-0238">DNA-binding</keyword>
<keyword evidence="1" id="KW-0805">Transcription regulation</keyword>
<feature type="domain" description="HTH araC/xylS-type" evidence="4">
    <location>
        <begin position="245"/>
        <end position="346"/>
    </location>
</feature>
<dbReference type="Pfam" id="PF12833">
    <property type="entry name" value="HTH_18"/>
    <property type="match status" value="1"/>
</dbReference>
<dbReference type="Gene3D" id="1.10.10.60">
    <property type="entry name" value="Homeodomain-like"/>
    <property type="match status" value="1"/>
</dbReference>
<dbReference type="Proteomes" id="UP000019146">
    <property type="component" value="Plasmid unnamed"/>
</dbReference>
<evidence type="ECO:0000256" key="3">
    <source>
        <dbReference type="ARBA" id="ARBA00023163"/>
    </source>
</evidence>
<gene>
    <name evidence="5" type="ORF">K788_0001925</name>
</gene>
<dbReference type="SMART" id="SM00342">
    <property type="entry name" value="HTH_ARAC"/>
    <property type="match status" value="1"/>
</dbReference>
<dbReference type="InterPro" id="IPR018060">
    <property type="entry name" value="HTH_AraC"/>
</dbReference>
<dbReference type="PROSITE" id="PS01124">
    <property type="entry name" value="HTH_ARAC_FAMILY_2"/>
    <property type="match status" value="1"/>
</dbReference>
<dbReference type="InterPro" id="IPR050204">
    <property type="entry name" value="AraC_XylS_family_regulators"/>
</dbReference>
<dbReference type="InterPro" id="IPR035418">
    <property type="entry name" value="AraC-bd_2"/>
</dbReference>
<organism evidence="5 6">
    <name type="scientific">Paraburkholderia caribensis MBA4</name>
    <dbReference type="NCBI Taxonomy" id="1323664"/>
    <lineage>
        <taxon>Bacteria</taxon>
        <taxon>Pseudomonadati</taxon>
        <taxon>Pseudomonadota</taxon>
        <taxon>Betaproteobacteria</taxon>
        <taxon>Burkholderiales</taxon>
        <taxon>Burkholderiaceae</taxon>
        <taxon>Paraburkholderia</taxon>
    </lineage>
</organism>
<evidence type="ECO:0000259" key="4">
    <source>
        <dbReference type="PROSITE" id="PS01124"/>
    </source>
</evidence>
<dbReference type="GO" id="GO:0003700">
    <property type="term" value="F:DNA-binding transcription factor activity"/>
    <property type="evidence" value="ECO:0007669"/>
    <property type="project" value="InterPro"/>
</dbReference>
<keyword evidence="3" id="KW-0804">Transcription</keyword>
<name>A0A0P0RQE4_9BURK</name>
<dbReference type="PANTHER" id="PTHR46796">
    <property type="entry name" value="HTH-TYPE TRANSCRIPTIONAL ACTIVATOR RHAS-RELATED"/>
    <property type="match status" value="1"/>
</dbReference>
<evidence type="ECO:0000313" key="5">
    <source>
        <dbReference type="EMBL" id="ALL71259.1"/>
    </source>
</evidence>
<evidence type="ECO:0000256" key="1">
    <source>
        <dbReference type="ARBA" id="ARBA00023015"/>
    </source>
</evidence>
<dbReference type="PRINTS" id="PR00032">
    <property type="entry name" value="HTHARAC"/>
</dbReference>
<keyword evidence="5" id="KW-0614">Plasmid</keyword>